<dbReference type="EMBL" id="RHLK01000001">
    <property type="protein sequence ID" value="MVO97991.1"/>
    <property type="molecule type" value="Genomic_DNA"/>
</dbReference>
<organism evidence="3 4">
    <name type="scientific">Paenibacillus lutrae</name>
    <dbReference type="NCBI Taxonomy" id="2078573"/>
    <lineage>
        <taxon>Bacteria</taxon>
        <taxon>Bacillati</taxon>
        <taxon>Bacillota</taxon>
        <taxon>Bacilli</taxon>
        <taxon>Bacillales</taxon>
        <taxon>Paenibacillaceae</taxon>
        <taxon>Paenibacillus</taxon>
    </lineage>
</organism>
<dbReference type="AlphaFoldDB" id="A0A7X3FEG8"/>
<dbReference type="InterPro" id="IPR050266">
    <property type="entry name" value="AB_hydrolase_sf"/>
</dbReference>
<reference evidence="3 4" key="1">
    <citation type="journal article" date="2019" name="Microorganisms">
        <title>Paenibacillus lutrae sp. nov., A Chitinolytic Species Isolated from A River Otter in Castril Natural Park, Granada, Spain.</title>
        <authorList>
            <person name="Rodriguez M."/>
            <person name="Reina J.C."/>
            <person name="Bejar V."/>
            <person name="Llamas I."/>
        </authorList>
    </citation>
    <scope>NUCLEOTIDE SEQUENCE [LARGE SCALE GENOMIC DNA]</scope>
    <source>
        <strain evidence="3 4">N10</strain>
    </source>
</reference>
<dbReference type="InterPro" id="IPR000073">
    <property type="entry name" value="AB_hydrolase_1"/>
</dbReference>
<dbReference type="Gene3D" id="3.40.50.1820">
    <property type="entry name" value="alpha/beta hydrolase"/>
    <property type="match status" value="1"/>
</dbReference>
<proteinExistence type="predicted"/>
<gene>
    <name evidence="3" type="ORF">EDM21_00265</name>
</gene>
<dbReference type="PANTHER" id="PTHR43798">
    <property type="entry name" value="MONOACYLGLYCEROL LIPASE"/>
    <property type="match status" value="1"/>
</dbReference>
<name>A0A7X3FEG8_9BACL</name>
<dbReference type="GO" id="GO:0016020">
    <property type="term" value="C:membrane"/>
    <property type="evidence" value="ECO:0007669"/>
    <property type="project" value="TreeGrafter"/>
</dbReference>
<evidence type="ECO:0000313" key="4">
    <source>
        <dbReference type="Proteomes" id="UP000490800"/>
    </source>
</evidence>
<dbReference type="Proteomes" id="UP000490800">
    <property type="component" value="Unassembled WGS sequence"/>
</dbReference>
<sequence>MGFYIPVERGVNIYVEDLNPGGAQTALFIHGWPLNHLMYEYQLNQLPKAGIRCVAIDLRGFGKSDKPWEGYSYNRLADDLRIVIDTLQLDKVTLVGFSVGGAIAIRYMAKHAGHRVERLALLGAAAPSFTQKPGFPHGMNPDEVNLLIQASYTDRPQMIKDFGSRFFARYISVPLENWFHSLGLEASGHATAMVAASLRDEDLRHDLSRIAIPTIILHGLQDQICPFPLAEATRDGIKNSQLIPFQYSGHGLFYCEVGKVNKELIRFITMQAGK</sequence>
<dbReference type="Pfam" id="PF00561">
    <property type="entry name" value="Abhydrolase_1"/>
    <property type="match status" value="1"/>
</dbReference>
<evidence type="ECO:0000313" key="3">
    <source>
        <dbReference type="EMBL" id="MVO97991.1"/>
    </source>
</evidence>
<dbReference type="InterPro" id="IPR029058">
    <property type="entry name" value="AB_hydrolase_fold"/>
</dbReference>
<evidence type="ECO:0000259" key="2">
    <source>
        <dbReference type="Pfam" id="PF00561"/>
    </source>
</evidence>
<dbReference type="OrthoDB" id="9773293at2"/>
<dbReference type="PRINTS" id="PR00111">
    <property type="entry name" value="ABHYDROLASE"/>
</dbReference>
<keyword evidence="1 3" id="KW-0378">Hydrolase</keyword>
<dbReference type="GO" id="GO:0016787">
    <property type="term" value="F:hydrolase activity"/>
    <property type="evidence" value="ECO:0007669"/>
    <property type="project" value="UniProtKB-KW"/>
</dbReference>
<feature type="domain" description="AB hydrolase-1" evidence="2">
    <location>
        <begin position="27"/>
        <end position="253"/>
    </location>
</feature>
<dbReference type="RefSeq" id="WP_157331803.1">
    <property type="nucleotide sequence ID" value="NZ_RHLK01000001.1"/>
</dbReference>
<dbReference type="PANTHER" id="PTHR43798:SF31">
    <property type="entry name" value="AB HYDROLASE SUPERFAMILY PROTEIN YCLE"/>
    <property type="match status" value="1"/>
</dbReference>
<protein>
    <submittedName>
        <fullName evidence="3">Alpha/beta fold hydrolase</fullName>
    </submittedName>
</protein>
<comment type="caution">
    <text evidence="3">The sequence shown here is derived from an EMBL/GenBank/DDBJ whole genome shotgun (WGS) entry which is preliminary data.</text>
</comment>
<dbReference type="SUPFAM" id="SSF53474">
    <property type="entry name" value="alpha/beta-Hydrolases"/>
    <property type="match status" value="1"/>
</dbReference>
<accession>A0A7X3FEG8</accession>
<keyword evidence="4" id="KW-1185">Reference proteome</keyword>
<evidence type="ECO:0000256" key="1">
    <source>
        <dbReference type="ARBA" id="ARBA00022801"/>
    </source>
</evidence>